<evidence type="ECO:0000259" key="3">
    <source>
        <dbReference type="Pfam" id="PF08279"/>
    </source>
</evidence>
<dbReference type="EMBL" id="NOKQ01000289">
    <property type="protein sequence ID" value="OZS77081.1"/>
    <property type="molecule type" value="Genomic_DNA"/>
</dbReference>
<feature type="binding site" evidence="1">
    <location>
        <position position="90"/>
    </location>
    <ligand>
        <name>Ni(2+)</name>
        <dbReference type="ChEBI" id="CHEBI:49786"/>
    </ligand>
</feature>
<keyword evidence="5" id="KW-1185">Reference proteome</keyword>
<dbReference type="InterPro" id="IPR035922">
    <property type="entry name" value="3H_dom_sf"/>
</dbReference>
<dbReference type="InterPro" id="IPR036388">
    <property type="entry name" value="WH-like_DNA-bd_sf"/>
</dbReference>
<dbReference type="Gene3D" id="1.10.10.10">
    <property type="entry name" value="Winged helix-like DNA-binding domain superfamily/Winged helix DNA-binding domain"/>
    <property type="match status" value="1"/>
</dbReference>
<feature type="domain" description="Helix-turn-helix type 11" evidence="3">
    <location>
        <begin position="11"/>
        <end position="64"/>
    </location>
</feature>
<proteinExistence type="predicted"/>
<reference evidence="4 5" key="1">
    <citation type="submission" date="2017-07" db="EMBL/GenBank/DDBJ databases">
        <title>Tetzosporium hominis gen.nov. sp.nov.</title>
        <authorList>
            <person name="Tetz G."/>
            <person name="Tetz V."/>
        </authorList>
    </citation>
    <scope>NUCLEOTIDE SEQUENCE [LARGE SCALE GENOMIC DNA]</scope>
    <source>
        <strain evidence="4 5">VT-49</strain>
    </source>
</reference>
<dbReference type="InterPro" id="IPR026043">
    <property type="entry name" value="NadR"/>
</dbReference>
<dbReference type="Gene3D" id="3.30.1340.20">
    <property type="entry name" value="3H domain"/>
    <property type="match status" value="1"/>
</dbReference>
<dbReference type="PANTHER" id="PTHR40068">
    <property type="entry name" value="TRANSCRIPTION REPRESSOR NIAR-RELATED"/>
    <property type="match status" value="1"/>
</dbReference>
<organism evidence="4 5">
    <name type="scientific">Tetzosporium hominis</name>
    <dbReference type="NCBI Taxonomy" id="2020506"/>
    <lineage>
        <taxon>Bacteria</taxon>
        <taxon>Bacillati</taxon>
        <taxon>Bacillota</taxon>
        <taxon>Bacilli</taxon>
        <taxon>Bacillales</taxon>
        <taxon>Caryophanaceae</taxon>
        <taxon>Tetzosporium</taxon>
    </lineage>
</organism>
<feature type="binding site" evidence="1">
    <location>
        <position position="82"/>
    </location>
    <ligand>
        <name>Ni(2+)</name>
        <dbReference type="ChEBI" id="CHEBI:49786"/>
    </ligand>
</feature>
<dbReference type="PIRSF" id="PIRSF037847">
    <property type="entry name" value="NiaR"/>
    <property type="match status" value="1"/>
</dbReference>
<feature type="domain" description="3H" evidence="2">
    <location>
        <begin position="78"/>
        <end position="174"/>
    </location>
</feature>
<keyword evidence="1" id="KW-0479">Metal-binding</keyword>
<dbReference type="Pfam" id="PF08279">
    <property type="entry name" value="HTH_11"/>
    <property type="match status" value="1"/>
</dbReference>
<evidence type="ECO:0000256" key="1">
    <source>
        <dbReference type="PIRSR" id="PIRSR037847-1"/>
    </source>
</evidence>
<feature type="binding site" evidence="1">
    <location>
        <position position="149"/>
    </location>
    <ligand>
        <name>Ni(2+)</name>
        <dbReference type="ChEBI" id="CHEBI:49786"/>
    </ligand>
</feature>
<dbReference type="Proteomes" id="UP000217065">
    <property type="component" value="Unassembled WGS sequence"/>
</dbReference>
<feature type="binding site" evidence="1">
    <location>
        <position position="151"/>
    </location>
    <ligand>
        <name>Ni(2+)</name>
        <dbReference type="ChEBI" id="CHEBI:49786"/>
    </ligand>
</feature>
<protein>
    <recommendedName>
        <fullName evidence="6">Transcription repressor NadR</fullName>
    </recommendedName>
</protein>
<dbReference type="GO" id="GO:0046872">
    <property type="term" value="F:metal ion binding"/>
    <property type="evidence" value="ECO:0007669"/>
    <property type="project" value="UniProtKB-KW"/>
</dbReference>
<dbReference type="Pfam" id="PF02829">
    <property type="entry name" value="3H"/>
    <property type="match status" value="1"/>
</dbReference>
<comment type="caution">
    <text evidence="4">The sequence shown here is derived from an EMBL/GenBank/DDBJ whole genome shotgun (WGS) entry which is preliminary data.</text>
</comment>
<keyword evidence="1" id="KW-0533">Nickel</keyword>
<evidence type="ECO:0000313" key="5">
    <source>
        <dbReference type="Proteomes" id="UP000217065"/>
    </source>
</evidence>
<dbReference type="PANTHER" id="PTHR40068:SF1">
    <property type="entry name" value="TRANSCRIPTION REPRESSOR NIAR-RELATED"/>
    <property type="match status" value="1"/>
</dbReference>
<accession>A0A264W0J1</accession>
<dbReference type="InterPro" id="IPR004173">
    <property type="entry name" value="3H_domain"/>
</dbReference>
<dbReference type="InterPro" id="IPR036390">
    <property type="entry name" value="WH_DNA-bd_sf"/>
</dbReference>
<name>A0A264W0J1_9BACL</name>
<evidence type="ECO:0008006" key="6">
    <source>
        <dbReference type="Google" id="ProtNLM"/>
    </source>
</evidence>
<dbReference type="SUPFAM" id="SSF75500">
    <property type="entry name" value="Putative transcriptional regulator TM1602, C-terminal domain"/>
    <property type="match status" value="1"/>
</dbReference>
<dbReference type="AlphaFoldDB" id="A0A264W0J1"/>
<evidence type="ECO:0000259" key="2">
    <source>
        <dbReference type="Pfam" id="PF02829"/>
    </source>
</evidence>
<gene>
    <name evidence="4" type="ORF">CF394_13145</name>
</gene>
<dbReference type="InterPro" id="IPR013196">
    <property type="entry name" value="HTH_11"/>
</dbReference>
<sequence length="177" mass="20101">MSTMRKKGEERRQWILKKLQQQQLAVKGADLAEQAQVSRQVIVNDINLLKVAGHPIMATSQGYILFSETSENLVRERVVCNHLPENTMDELNTIIDCGVSVEDVTVEHPVYGEISARVMVSNRNEINDFMDKLNENKATLLLQMTDGTHLHWLASDSQQKIDAAKEALRRKGYLIEN</sequence>
<dbReference type="OrthoDB" id="9792661at2"/>
<dbReference type="SUPFAM" id="SSF46785">
    <property type="entry name" value="Winged helix' DNA-binding domain"/>
    <property type="match status" value="1"/>
</dbReference>
<evidence type="ECO:0000313" key="4">
    <source>
        <dbReference type="EMBL" id="OZS77081.1"/>
    </source>
</evidence>